<sequence length="237" mass="25358">MMMKNFSLTKVSLLFALFAEVILASAVNKRAPVSGSMNNVIISSMNNPPSDAQGFLKQGSFYGGARSSMEADGVIQQAMGWGMAFTTVQMPLNTVKAAEYVPGSPASFTETWQGGAYDMALTCHKYGQSIVDDLNAKCKNCGKTYTLAIVWGIFSGMNFDKDAIFSGGCSALEVTNSDSCFNNFPSGCSIRAVGESVELWNEKTTHISVNARSRSQIIAAIKKYAADKHLSVALPPA</sequence>
<evidence type="ECO:0000313" key="3">
    <source>
        <dbReference type="Proteomes" id="UP000245771"/>
    </source>
</evidence>
<dbReference type="RefSeq" id="XP_025358597.1">
    <property type="nucleotide sequence ID" value="XM_025501342.1"/>
</dbReference>
<keyword evidence="1" id="KW-0732">Signal</keyword>
<feature type="signal peptide" evidence="1">
    <location>
        <begin position="1"/>
        <end position="24"/>
    </location>
</feature>
<dbReference type="InParanoid" id="A0A316VS17"/>
<dbReference type="GeneID" id="37023123"/>
<name>A0A316VS17_9BASI</name>
<gene>
    <name evidence="2" type="ORF">FA14DRAFT_183775</name>
</gene>
<keyword evidence="3" id="KW-1185">Reference proteome</keyword>
<dbReference type="Proteomes" id="UP000245771">
    <property type="component" value="Unassembled WGS sequence"/>
</dbReference>
<organism evidence="2 3">
    <name type="scientific">Meira miltonrushii</name>
    <dbReference type="NCBI Taxonomy" id="1280837"/>
    <lineage>
        <taxon>Eukaryota</taxon>
        <taxon>Fungi</taxon>
        <taxon>Dikarya</taxon>
        <taxon>Basidiomycota</taxon>
        <taxon>Ustilaginomycotina</taxon>
        <taxon>Exobasidiomycetes</taxon>
        <taxon>Exobasidiales</taxon>
        <taxon>Brachybasidiaceae</taxon>
        <taxon>Meira</taxon>
    </lineage>
</organism>
<evidence type="ECO:0000313" key="2">
    <source>
        <dbReference type="EMBL" id="PWN38295.1"/>
    </source>
</evidence>
<dbReference type="EMBL" id="KZ819602">
    <property type="protein sequence ID" value="PWN38295.1"/>
    <property type="molecule type" value="Genomic_DNA"/>
</dbReference>
<dbReference type="AlphaFoldDB" id="A0A316VS17"/>
<proteinExistence type="predicted"/>
<protein>
    <submittedName>
        <fullName evidence="2">Uncharacterized protein</fullName>
    </submittedName>
</protein>
<evidence type="ECO:0000256" key="1">
    <source>
        <dbReference type="SAM" id="SignalP"/>
    </source>
</evidence>
<reference evidence="2 3" key="1">
    <citation type="journal article" date="2018" name="Mol. Biol. Evol.">
        <title>Broad Genomic Sampling Reveals a Smut Pathogenic Ancestry of the Fungal Clade Ustilaginomycotina.</title>
        <authorList>
            <person name="Kijpornyongpan T."/>
            <person name="Mondo S.J."/>
            <person name="Barry K."/>
            <person name="Sandor L."/>
            <person name="Lee J."/>
            <person name="Lipzen A."/>
            <person name="Pangilinan J."/>
            <person name="LaButti K."/>
            <person name="Hainaut M."/>
            <person name="Henrissat B."/>
            <person name="Grigoriev I.V."/>
            <person name="Spatafora J.W."/>
            <person name="Aime M.C."/>
        </authorList>
    </citation>
    <scope>NUCLEOTIDE SEQUENCE [LARGE SCALE GENOMIC DNA]</scope>
    <source>
        <strain evidence="2 3">MCA 3882</strain>
    </source>
</reference>
<accession>A0A316VS17</accession>
<feature type="chain" id="PRO_5016301434" evidence="1">
    <location>
        <begin position="25"/>
        <end position="237"/>
    </location>
</feature>